<accession>A6TSZ3</accession>
<dbReference type="RefSeq" id="WP_012064277.1">
    <property type="nucleotide sequence ID" value="NC_009633.1"/>
</dbReference>
<dbReference type="AlphaFoldDB" id="A6TSZ3"/>
<dbReference type="KEGG" id="amt:Amet_3172"/>
<reference evidence="2" key="1">
    <citation type="journal article" date="2016" name="Genome Announc.">
        <title>Complete genome sequence of Alkaliphilus metalliredigens strain QYMF, an alkaliphilic and metal-reducing bacterium isolated from borax-contaminated leachate ponds.</title>
        <authorList>
            <person name="Hwang C."/>
            <person name="Copeland A."/>
            <person name="Lucas S."/>
            <person name="Lapidus A."/>
            <person name="Barry K."/>
            <person name="Detter J.C."/>
            <person name="Glavina Del Rio T."/>
            <person name="Hammon N."/>
            <person name="Israni S."/>
            <person name="Dalin E."/>
            <person name="Tice H."/>
            <person name="Pitluck S."/>
            <person name="Chertkov O."/>
            <person name="Brettin T."/>
            <person name="Bruce D."/>
            <person name="Han C."/>
            <person name="Schmutz J."/>
            <person name="Larimer F."/>
            <person name="Land M.L."/>
            <person name="Hauser L."/>
            <person name="Kyrpides N."/>
            <person name="Mikhailova N."/>
            <person name="Ye Q."/>
            <person name="Zhou J."/>
            <person name="Richardson P."/>
            <person name="Fields M.W."/>
        </authorList>
    </citation>
    <scope>NUCLEOTIDE SEQUENCE [LARGE SCALE GENOMIC DNA]</scope>
    <source>
        <strain evidence="2">QYMF</strain>
    </source>
</reference>
<sequence length="63" mass="7633">METDMVVDKQQIEKIEEDLAFLSSELIALLKDHKERGLIDEVRFEKEIKVKEMYLNYFNNKKR</sequence>
<keyword evidence="2" id="KW-1185">Reference proteome</keyword>
<dbReference type="EMBL" id="CP000724">
    <property type="protein sequence ID" value="ABR49311.1"/>
    <property type="molecule type" value="Genomic_DNA"/>
</dbReference>
<dbReference type="HOGENOM" id="CLU_2875740_0_0_9"/>
<dbReference type="Proteomes" id="UP000001572">
    <property type="component" value="Chromosome"/>
</dbReference>
<name>A6TSZ3_ALKMQ</name>
<organism evidence="1 2">
    <name type="scientific">Alkaliphilus metalliredigens (strain QYMF)</name>
    <dbReference type="NCBI Taxonomy" id="293826"/>
    <lineage>
        <taxon>Bacteria</taxon>
        <taxon>Bacillati</taxon>
        <taxon>Bacillota</taxon>
        <taxon>Clostridia</taxon>
        <taxon>Peptostreptococcales</taxon>
        <taxon>Natronincolaceae</taxon>
        <taxon>Alkaliphilus</taxon>
    </lineage>
</organism>
<evidence type="ECO:0000313" key="1">
    <source>
        <dbReference type="EMBL" id="ABR49311.1"/>
    </source>
</evidence>
<protein>
    <submittedName>
        <fullName evidence="1">Uncharacterized protein</fullName>
    </submittedName>
</protein>
<gene>
    <name evidence="1" type="ordered locus">Amet_3172</name>
</gene>
<proteinExistence type="predicted"/>
<evidence type="ECO:0000313" key="2">
    <source>
        <dbReference type="Proteomes" id="UP000001572"/>
    </source>
</evidence>